<dbReference type="AlphaFoldDB" id="A0A1Z5KBI3"/>
<protein>
    <submittedName>
        <fullName evidence="2">Uncharacterized protein</fullName>
    </submittedName>
</protein>
<keyword evidence="3" id="KW-1185">Reference proteome</keyword>
<evidence type="ECO:0000313" key="3">
    <source>
        <dbReference type="Proteomes" id="UP000198406"/>
    </source>
</evidence>
<reference evidence="2 3" key="1">
    <citation type="journal article" date="2015" name="Plant Cell">
        <title>Oil accumulation by the oleaginous diatom Fistulifera solaris as revealed by the genome and transcriptome.</title>
        <authorList>
            <person name="Tanaka T."/>
            <person name="Maeda Y."/>
            <person name="Veluchamy A."/>
            <person name="Tanaka M."/>
            <person name="Abida H."/>
            <person name="Marechal E."/>
            <person name="Bowler C."/>
            <person name="Muto M."/>
            <person name="Sunaga Y."/>
            <person name="Tanaka M."/>
            <person name="Yoshino T."/>
            <person name="Taniguchi T."/>
            <person name="Fukuda Y."/>
            <person name="Nemoto M."/>
            <person name="Matsumoto M."/>
            <person name="Wong P.S."/>
            <person name="Aburatani S."/>
            <person name="Fujibuchi W."/>
        </authorList>
    </citation>
    <scope>NUCLEOTIDE SEQUENCE [LARGE SCALE GENOMIC DNA]</scope>
    <source>
        <strain evidence="2 3">JPCC DA0580</strain>
    </source>
</reference>
<comment type="caution">
    <text evidence="2">The sequence shown here is derived from an EMBL/GenBank/DDBJ whole genome shotgun (WGS) entry which is preliminary data.</text>
</comment>
<gene>
    <name evidence="2" type="ORF">FisN_12Hh207</name>
</gene>
<dbReference type="EMBL" id="BDSP01000203">
    <property type="protein sequence ID" value="GAX23634.1"/>
    <property type="molecule type" value="Genomic_DNA"/>
</dbReference>
<dbReference type="Proteomes" id="UP000198406">
    <property type="component" value="Unassembled WGS sequence"/>
</dbReference>
<evidence type="ECO:0000313" key="2">
    <source>
        <dbReference type="EMBL" id="GAX23634.1"/>
    </source>
</evidence>
<accession>A0A1Z5KBI3</accession>
<dbReference type="InParanoid" id="A0A1Z5KBI3"/>
<proteinExistence type="predicted"/>
<feature type="region of interest" description="Disordered" evidence="1">
    <location>
        <begin position="57"/>
        <end position="79"/>
    </location>
</feature>
<name>A0A1Z5KBI3_FISSO</name>
<organism evidence="2 3">
    <name type="scientific">Fistulifera solaris</name>
    <name type="common">Oleaginous diatom</name>
    <dbReference type="NCBI Taxonomy" id="1519565"/>
    <lineage>
        <taxon>Eukaryota</taxon>
        <taxon>Sar</taxon>
        <taxon>Stramenopiles</taxon>
        <taxon>Ochrophyta</taxon>
        <taxon>Bacillariophyta</taxon>
        <taxon>Bacillariophyceae</taxon>
        <taxon>Bacillariophycidae</taxon>
        <taxon>Naviculales</taxon>
        <taxon>Naviculaceae</taxon>
        <taxon>Fistulifera</taxon>
    </lineage>
</organism>
<sequence>MNNPAEPSIDLCCMCASPTLLGSQFCSECEWSMAMVLEDPQYAYENTAVSPPQANARVVTQDTRMDSTKTADVAESDNDEEIEVVAQLTETELMMQRYEEAKQSGDVVELLDDDDNGGADTSKPLNKVTIDTYESDDEIHFIKTVSRTVI</sequence>
<evidence type="ECO:0000256" key="1">
    <source>
        <dbReference type="SAM" id="MobiDB-lite"/>
    </source>
</evidence>